<dbReference type="GO" id="GO:0000727">
    <property type="term" value="P:double-strand break repair via break-induced replication"/>
    <property type="evidence" value="ECO:0007669"/>
    <property type="project" value="TreeGrafter"/>
</dbReference>
<evidence type="ECO:0000256" key="3">
    <source>
        <dbReference type="ARBA" id="ARBA00022705"/>
    </source>
</evidence>
<evidence type="ECO:0000313" key="8">
    <source>
        <dbReference type="Proteomes" id="UP001431209"/>
    </source>
</evidence>
<dbReference type="GO" id="GO:0003682">
    <property type="term" value="F:chromatin binding"/>
    <property type="evidence" value="ECO:0007669"/>
    <property type="project" value="TreeGrafter"/>
</dbReference>
<dbReference type="GO" id="GO:0031261">
    <property type="term" value="C:DNA replication preinitiation complex"/>
    <property type="evidence" value="ECO:0007669"/>
    <property type="project" value="TreeGrafter"/>
</dbReference>
<gene>
    <name evidence="7" type="ORF">AKO1_000130</name>
</gene>
<comment type="similarity">
    <text evidence="2">Belongs to the CDC45 family.</text>
</comment>
<evidence type="ECO:0000256" key="6">
    <source>
        <dbReference type="SAM" id="MobiDB-lite"/>
    </source>
</evidence>
<dbReference type="GO" id="GO:0003688">
    <property type="term" value="F:DNA replication origin binding"/>
    <property type="evidence" value="ECO:0007669"/>
    <property type="project" value="TreeGrafter"/>
</dbReference>
<evidence type="ECO:0000313" key="7">
    <source>
        <dbReference type="EMBL" id="KAL0487744.1"/>
    </source>
</evidence>
<comment type="subcellular location">
    <subcellularLocation>
        <location evidence="1">Nucleus</location>
    </subcellularLocation>
</comment>
<evidence type="ECO:0000256" key="2">
    <source>
        <dbReference type="ARBA" id="ARBA00010727"/>
    </source>
</evidence>
<dbReference type="EMBL" id="JAOPGA020001371">
    <property type="protein sequence ID" value="KAL0487744.1"/>
    <property type="molecule type" value="Genomic_DNA"/>
</dbReference>
<protein>
    <submittedName>
        <fullName evidence="7">Cell division control protein 45</fullName>
    </submittedName>
</protein>
<dbReference type="GO" id="GO:0003697">
    <property type="term" value="F:single-stranded DNA binding"/>
    <property type="evidence" value="ECO:0007669"/>
    <property type="project" value="TreeGrafter"/>
</dbReference>
<reference evidence="7 8" key="1">
    <citation type="submission" date="2024-03" db="EMBL/GenBank/DDBJ databases">
        <title>The Acrasis kona genome and developmental transcriptomes reveal deep origins of eukaryotic multicellular pathways.</title>
        <authorList>
            <person name="Sheikh S."/>
            <person name="Fu C.-J."/>
            <person name="Brown M.W."/>
            <person name="Baldauf S.L."/>
        </authorList>
    </citation>
    <scope>NUCLEOTIDE SEQUENCE [LARGE SCALE GENOMIC DNA]</scope>
    <source>
        <strain evidence="7 8">ATCC MYA-3509</strain>
    </source>
</reference>
<dbReference type="GO" id="GO:0006270">
    <property type="term" value="P:DNA replication initiation"/>
    <property type="evidence" value="ECO:0007669"/>
    <property type="project" value="InterPro"/>
</dbReference>
<proteinExistence type="inferred from homology"/>
<keyword evidence="3" id="KW-0235">DNA replication</keyword>
<dbReference type="InterPro" id="IPR003874">
    <property type="entry name" value="CDC45"/>
</dbReference>
<organism evidence="7 8">
    <name type="scientific">Acrasis kona</name>
    <dbReference type="NCBI Taxonomy" id="1008807"/>
    <lineage>
        <taxon>Eukaryota</taxon>
        <taxon>Discoba</taxon>
        <taxon>Heterolobosea</taxon>
        <taxon>Tetramitia</taxon>
        <taxon>Eutetramitia</taxon>
        <taxon>Acrasidae</taxon>
        <taxon>Acrasis</taxon>
    </lineage>
</organism>
<accession>A0AAW2ZEF3</accession>
<keyword evidence="4" id="KW-0539">Nucleus</keyword>
<keyword evidence="5" id="KW-0131">Cell cycle</keyword>
<dbReference type="PANTHER" id="PTHR10507">
    <property type="entry name" value="CDC45-RELATED PROTEIN"/>
    <property type="match status" value="1"/>
</dbReference>
<keyword evidence="7" id="KW-0132">Cell division</keyword>
<keyword evidence="8" id="KW-1185">Reference proteome</keyword>
<evidence type="ECO:0000256" key="1">
    <source>
        <dbReference type="ARBA" id="ARBA00004123"/>
    </source>
</evidence>
<feature type="compositionally biased region" description="Acidic residues" evidence="6">
    <location>
        <begin position="240"/>
        <end position="250"/>
    </location>
</feature>
<name>A0AAW2ZEF3_9EUKA</name>
<dbReference type="Proteomes" id="UP001431209">
    <property type="component" value="Unassembled WGS sequence"/>
</dbReference>
<comment type="caution">
    <text evidence="7">The sequence shown here is derived from an EMBL/GenBank/DDBJ whole genome shotgun (WGS) entry which is preliminary data.</text>
</comment>
<dbReference type="PANTHER" id="PTHR10507:SF0">
    <property type="entry name" value="CELL DIVISION CONTROL PROTEIN 45 HOMOLOG"/>
    <property type="match status" value="1"/>
</dbReference>
<evidence type="ECO:0000256" key="4">
    <source>
        <dbReference type="ARBA" id="ARBA00023242"/>
    </source>
</evidence>
<dbReference type="GO" id="GO:1902977">
    <property type="term" value="P:mitotic DNA replication preinitiation complex assembly"/>
    <property type="evidence" value="ECO:0007669"/>
    <property type="project" value="TreeGrafter"/>
</dbReference>
<dbReference type="AlphaFoldDB" id="A0AAW2ZEF3"/>
<dbReference type="Pfam" id="PF02724">
    <property type="entry name" value="CDC45"/>
    <property type="match status" value="1"/>
</dbReference>
<feature type="compositionally biased region" description="Acidic residues" evidence="6">
    <location>
        <begin position="216"/>
        <end position="230"/>
    </location>
</feature>
<dbReference type="GO" id="GO:0051301">
    <property type="term" value="P:cell division"/>
    <property type="evidence" value="ECO:0007669"/>
    <property type="project" value="UniProtKB-KW"/>
</dbReference>
<sequence length="698" mass="80043">MLIKVREFKTVFNSIKSDHKNVLLFVAYDVDSLCSLRMLASLFQCESIKYDIIPISNYYSMNEACISHLKGNYSVKTIFVINCGAMVDLSAVVFQNCLEPHQVVYVIDSHRPFHLKNIFGRTEFNKNLFFVSEDTIDGEQFEPFSKLFSEQNDATLENTWNVISKLDNYHGQIDALTQPQVEQTRQDDMDEDQDEIDAAFFDQDDLDDLDDFIDRDEEDDDRAFDDDEYDPTARNRTRSDDDDDDNEQDEPLGVRRRDFKTKEDFETYIMAAKYYRKSYRAPPSSHLIYKMIQISDTSLLSSSRLHNNVLWSAIVGLTEQLEFEYISHHDYKNLMNWYFGRVVETNPSIRPQMLTDDGAMIPVTDDERISFQECEFKLMLYRHWSLYESMRHTMSIMSQLDLYKHNANKQLHDLLARIGVGLTQCQQNYSNMMLSDKDRFFAGFKKECKDYKLSNVMYSSFIKHYGSTLQVSASDMVHSLIALMEMPTSSLPKGSANGSNHMSADLWENNFTTAYEALNGNTTLIRKGIQRSIHMQRAMIKQIIFKMDTSSSQGRNTAFRSIFLKAMDLNSFSSSNTNQEHNHGDGDDGNGDLVLSPMTVSRLGLMFMEIYRRTDEIELPIVISVPTPNSDGSRSDLIVGIGTRSSGHKFGSCFKKAYQDLDISGNVKHVGFGSAAIEIPSEKTSDFTSTLFCLMKAQ</sequence>
<feature type="region of interest" description="Disordered" evidence="6">
    <location>
        <begin position="216"/>
        <end position="257"/>
    </location>
</feature>
<evidence type="ECO:0000256" key="5">
    <source>
        <dbReference type="ARBA" id="ARBA00023306"/>
    </source>
</evidence>